<protein>
    <submittedName>
        <fullName evidence="3">Uncharacterized protein</fullName>
    </submittedName>
</protein>
<evidence type="ECO:0000313" key="4">
    <source>
        <dbReference type="Proteomes" id="UP000688137"/>
    </source>
</evidence>
<dbReference type="EMBL" id="CAJJDM010000004">
    <property type="protein sequence ID" value="CAD8044535.1"/>
    <property type="molecule type" value="Genomic_DNA"/>
</dbReference>
<feature type="signal peptide" evidence="2">
    <location>
        <begin position="1"/>
        <end position="20"/>
    </location>
</feature>
<dbReference type="AlphaFoldDB" id="A0A8S1JRA0"/>
<keyword evidence="4" id="KW-1185">Reference proteome</keyword>
<dbReference type="Proteomes" id="UP000688137">
    <property type="component" value="Unassembled WGS sequence"/>
</dbReference>
<evidence type="ECO:0000256" key="1">
    <source>
        <dbReference type="SAM" id="MobiDB-lite"/>
    </source>
</evidence>
<reference evidence="3" key="1">
    <citation type="submission" date="2021-01" db="EMBL/GenBank/DDBJ databases">
        <authorList>
            <consortium name="Genoscope - CEA"/>
            <person name="William W."/>
        </authorList>
    </citation>
    <scope>NUCLEOTIDE SEQUENCE</scope>
</reference>
<feature type="chain" id="PRO_5035720089" evidence="2">
    <location>
        <begin position="21"/>
        <end position="391"/>
    </location>
</feature>
<dbReference type="OMA" id="VILDEWN"/>
<accession>A0A8S1JRA0</accession>
<name>A0A8S1JRA0_PARPR</name>
<feature type="region of interest" description="Disordered" evidence="1">
    <location>
        <begin position="160"/>
        <end position="226"/>
    </location>
</feature>
<proteinExistence type="predicted"/>
<gene>
    <name evidence="3" type="ORF">PPRIM_AZ9-3.1.T0080099</name>
</gene>
<comment type="caution">
    <text evidence="3">The sequence shown here is derived from an EMBL/GenBank/DDBJ whole genome shotgun (WGS) entry which is preliminary data.</text>
</comment>
<feature type="region of interest" description="Disordered" evidence="1">
    <location>
        <begin position="283"/>
        <end position="310"/>
    </location>
</feature>
<feature type="compositionally biased region" description="Basic and acidic residues" evidence="1">
    <location>
        <begin position="24"/>
        <end position="38"/>
    </location>
</feature>
<evidence type="ECO:0000313" key="3">
    <source>
        <dbReference type="EMBL" id="CAD8044535.1"/>
    </source>
</evidence>
<sequence length="391" mass="45552">MKNILLTALLVAIVVASLRGSDRKEHNNHRDWNQERKGSNSYSSGDEYTLYDSDDKYTLYDSDDKYTLYDSDDKYTLYESDDKYTLYDSADEEYPVYESDDKYTLYDSADEEYPVYESDDKYTLYESDDKYTLYDSADEEYPVYDSDDKYTLYDSDDEYTLYDSESSGSSSDSESESQEFKHRKNGHNQRHNKFGRRGPMRGGFHHRNQQNNNKKHPHPPRPQDEFPKKVFQNLRKTGKVILDEWNITQDPSLKNEIRAILIANLENLLPVAEVLIPTEVAPGPAEPINTIQREHNPHPHPPPPPRPQPQDEFARQVFETLHQIGFEILEQWRIEQDVEVKNQIRANLIQQLSDLIPVQPLEVSTTILDAPLQLETVYEHSVPRLADENGN</sequence>
<keyword evidence="2" id="KW-0732">Signal</keyword>
<evidence type="ECO:0000256" key="2">
    <source>
        <dbReference type="SAM" id="SignalP"/>
    </source>
</evidence>
<feature type="compositionally biased region" description="Low complexity" evidence="1">
    <location>
        <begin position="163"/>
        <end position="172"/>
    </location>
</feature>
<feature type="region of interest" description="Disordered" evidence="1">
    <location>
        <begin position="24"/>
        <end position="47"/>
    </location>
</feature>
<feature type="compositionally biased region" description="Basic residues" evidence="1">
    <location>
        <begin position="181"/>
        <end position="219"/>
    </location>
</feature>
<feature type="compositionally biased region" description="Pro residues" evidence="1">
    <location>
        <begin position="299"/>
        <end position="308"/>
    </location>
</feature>
<organism evidence="3 4">
    <name type="scientific">Paramecium primaurelia</name>
    <dbReference type="NCBI Taxonomy" id="5886"/>
    <lineage>
        <taxon>Eukaryota</taxon>
        <taxon>Sar</taxon>
        <taxon>Alveolata</taxon>
        <taxon>Ciliophora</taxon>
        <taxon>Intramacronucleata</taxon>
        <taxon>Oligohymenophorea</taxon>
        <taxon>Peniculida</taxon>
        <taxon>Parameciidae</taxon>
        <taxon>Paramecium</taxon>
    </lineage>
</organism>